<proteinExistence type="predicted"/>
<dbReference type="AlphaFoldDB" id="A0A7X8TPE8"/>
<gene>
    <name evidence="1" type="primary">tssJ</name>
    <name evidence="1" type="ORF">HGP28_02575</name>
</gene>
<dbReference type="PANTHER" id="PTHR37625:SF4">
    <property type="entry name" value="OUTER MEMBRANE LIPOPROTEIN"/>
    <property type="match status" value="1"/>
</dbReference>
<dbReference type="EMBL" id="JABAIK010000002">
    <property type="protein sequence ID" value="NLS11773.1"/>
    <property type="molecule type" value="Genomic_DNA"/>
</dbReference>
<keyword evidence="1" id="KW-0449">Lipoprotein</keyword>
<evidence type="ECO:0000313" key="2">
    <source>
        <dbReference type="Proteomes" id="UP000535589"/>
    </source>
</evidence>
<dbReference type="InterPro" id="IPR038706">
    <property type="entry name" value="Type_VI_SciN-like_sf"/>
</dbReference>
<name>A0A7X8TPE8_9VIBR</name>
<evidence type="ECO:0000313" key="1">
    <source>
        <dbReference type="EMBL" id="NLS11773.1"/>
    </source>
</evidence>
<sequence length="157" mass="17240">MGWMIAGLSGCSSNREVVFSPSTPVSVHIQASKDINTFADQKPRPLIVRLYQLRESGAFENGDFVTLYQGDTQVLADSLIDSKVIPAVVPGELRNFTLEVHQETKFIAVLAEFAAYQSAGTKAVVPLVENPDENPVLIQISHAKIEISQPVDSSWLW</sequence>
<dbReference type="Pfam" id="PF12790">
    <property type="entry name" value="T6SS-SciN"/>
    <property type="match status" value="1"/>
</dbReference>
<dbReference type="InterPro" id="IPR017734">
    <property type="entry name" value="T6SS_SciN"/>
</dbReference>
<dbReference type="Gene3D" id="2.60.40.4150">
    <property type="entry name" value="Type VI secretion system, lipoprotein SciN"/>
    <property type="match status" value="1"/>
</dbReference>
<dbReference type="PANTHER" id="PTHR37625">
    <property type="entry name" value="OUTER MEMBRANE LIPOPROTEIN-RELATED"/>
    <property type="match status" value="1"/>
</dbReference>
<dbReference type="NCBIfam" id="TIGR03352">
    <property type="entry name" value="VI_chp_3"/>
    <property type="match status" value="1"/>
</dbReference>
<dbReference type="Proteomes" id="UP000535589">
    <property type="component" value="Unassembled WGS sequence"/>
</dbReference>
<keyword evidence="2" id="KW-1185">Reference proteome</keyword>
<accession>A0A7X8TPE8</accession>
<organism evidence="1 2">
    <name type="scientific">Vibrio agarilyticus</name>
    <dbReference type="NCBI Taxonomy" id="2726741"/>
    <lineage>
        <taxon>Bacteria</taxon>
        <taxon>Pseudomonadati</taxon>
        <taxon>Pseudomonadota</taxon>
        <taxon>Gammaproteobacteria</taxon>
        <taxon>Vibrionales</taxon>
        <taxon>Vibrionaceae</taxon>
        <taxon>Vibrio</taxon>
    </lineage>
</organism>
<comment type="caution">
    <text evidence="1">The sequence shown here is derived from an EMBL/GenBank/DDBJ whole genome shotgun (WGS) entry which is preliminary data.</text>
</comment>
<reference evidence="1 2" key="1">
    <citation type="submission" date="2020-04" db="EMBL/GenBank/DDBJ databases">
        <title>Vibrio sp. SM6, a novel species isolated from seawater.</title>
        <authorList>
            <person name="Wang X."/>
        </authorList>
    </citation>
    <scope>NUCLEOTIDE SEQUENCE [LARGE SCALE GENOMIC DNA]</scope>
    <source>
        <strain evidence="1 2">SM6</strain>
    </source>
</reference>
<protein>
    <submittedName>
        <fullName evidence="1">Type VI secretion system lipoprotein TssJ</fullName>
    </submittedName>
</protein>